<reference evidence="2" key="1">
    <citation type="submission" date="2020-05" db="EMBL/GenBank/DDBJ databases">
        <title>WGS assembly of Panicum virgatum.</title>
        <authorList>
            <person name="Lovell J.T."/>
            <person name="Jenkins J."/>
            <person name="Shu S."/>
            <person name="Juenger T.E."/>
            <person name="Schmutz J."/>
        </authorList>
    </citation>
    <scope>NUCLEOTIDE SEQUENCE</scope>
    <source>
        <strain evidence="2">AP13</strain>
    </source>
</reference>
<accession>A0A8T0PK35</accession>
<name>A0A8T0PK35_PANVG</name>
<gene>
    <name evidence="2" type="ORF">PVAP13_8KG139101</name>
</gene>
<protein>
    <submittedName>
        <fullName evidence="2">Uncharacterized protein</fullName>
    </submittedName>
</protein>
<dbReference type="AlphaFoldDB" id="A0A8T0PK35"/>
<keyword evidence="3" id="KW-1185">Reference proteome</keyword>
<comment type="caution">
    <text evidence="2">The sequence shown here is derived from an EMBL/GenBank/DDBJ whole genome shotgun (WGS) entry which is preliminary data.</text>
</comment>
<evidence type="ECO:0000313" key="2">
    <source>
        <dbReference type="EMBL" id="KAG2561465.1"/>
    </source>
</evidence>
<organism evidence="2 3">
    <name type="scientific">Panicum virgatum</name>
    <name type="common">Blackwell switchgrass</name>
    <dbReference type="NCBI Taxonomy" id="38727"/>
    <lineage>
        <taxon>Eukaryota</taxon>
        <taxon>Viridiplantae</taxon>
        <taxon>Streptophyta</taxon>
        <taxon>Embryophyta</taxon>
        <taxon>Tracheophyta</taxon>
        <taxon>Spermatophyta</taxon>
        <taxon>Magnoliopsida</taxon>
        <taxon>Liliopsida</taxon>
        <taxon>Poales</taxon>
        <taxon>Poaceae</taxon>
        <taxon>PACMAD clade</taxon>
        <taxon>Panicoideae</taxon>
        <taxon>Panicodae</taxon>
        <taxon>Paniceae</taxon>
        <taxon>Panicinae</taxon>
        <taxon>Panicum</taxon>
        <taxon>Panicum sect. Hiantes</taxon>
    </lineage>
</organism>
<feature type="signal peptide" evidence="1">
    <location>
        <begin position="1"/>
        <end position="23"/>
    </location>
</feature>
<proteinExistence type="predicted"/>
<dbReference type="Proteomes" id="UP000823388">
    <property type="component" value="Chromosome 8K"/>
</dbReference>
<sequence>MKGCFSHLKHLLFILLQLYNVSSICHKKHMGRDSQTCALPLFSFTSRPSPTLE</sequence>
<evidence type="ECO:0000256" key="1">
    <source>
        <dbReference type="SAM" id="SignalP"/>
    </source>
</evidence>
<dbReference type="EMBL" id="CM029051">
    <property type="protein sequence ID" value="KAG2561465.1"/>
    <property type="molecule type" value="Genomic_DNA"/>
</dbReference>
<keyword evidence="1" id="KW-0732">Signal</keyword>
<evidence type="ECO:0000313" key="3">
    <source>
        <dbReference type="Proteomes" id="UP000823388"/>
    </source>
</evidence>
<feature type="chain" id="PRO_5035839684" evidence="1">
    <location>
        <begin position="24"/>
        <end position="53"/>
    </location>
</feature>